<dbReference type="EMBL" id="MT740730">
    <property type="protein sequence ID" value="QMV32687.1"/>
    <property type="molecule type" value="Genomic_DNA"/>
</dbReference>
<protein>
    <submittedName>
        <fullName evidence="1">Uncharacterized protein</fullName>
    </submittedName>
</protein>
<organism evidence="1 2">
    <name type="scientific">Ralstonia phage Cimandef</name>
    <dbReference type="NCBI Taxonomy" id="2759720"/>
    <lineage>
        <taxon>Viruses</taxon>
        <taxon>Duplodnaviria</taxon>
        <taxon>Heunggongvirae</taxon>
        <taxon>Uroviricota</taxon>
        <taxon>Caudoviricetes</taxon>
        <taxon>Cimandefvirus</taxon>
        <taxon>Cimandefvirus cimandef</taxon>
    </lineage>
</organism>
<sequence length="180" mass="19419">MQIECILKRQGGTKVTLEGVEYHFAPLEDGAHVSEVESEPHVKRFLSIDEAYRPYRSASATGTPQTIVPTNKLAAPPPSLLGSDVHPAVIDLGDNRSVQLGEVVARAHAASGLTVEEWNALDADARHAQIDAMLDTMADEMPQAPDRAALAEQYKAKFGKAPHGKWTVETIQQKLASGEA</sequence>
<gene>
    <name evidence="1" type="ORF">B2_00053</name>
</gene>
<accession>A0A7G5B8R4</accession>
<reference evidence="1" key="1">
    <citation type="submission" date="2020-07" db="EMBL/GenBank/DDBJ databases">
        <title>Ralstonia phages.</title>
        <authorList>
            <person name="Trotereau A."/>
            <person name="Boyer C."/>
            <person name="Torres-Barcelo C."/>
        </authorList>
    </citation>
    <scope>NUCLEOTIDE SEQUENCE [LARGE SCALE GENOMIC DNA]</scope>
</reference>
<name>A0A7G5B8R4_9CAUD</name>
<keyword evidence="2" id="KW-1185">Reference proteome</keyword>
<dbReference type="Proteomes" id="UP000515365">
    <property type="component" value="Segment"/>
</dbReference>
<proteinExistence type="predicted"/>
<evidence type="ECO:0000313" key="2">
    <source>
        <dbReference type="Proteomes" id="UP000515365"/>
    </source>
</evidence>
<evidence type="ECO:0000313" key="1">
    <source>
        <dbReference type="EMBL" id="QMV32687.1"/>
    </source>
</evidence>